<protein>
    <recommendedName>
        <fullName evidence="20">Kinesin motor domain-containing protein</fullName>
    </recommendedName>
</protein>
<feature type="compositionally biased region" description="Low complexity" evidence="19">
    <location>
        <begin position="1186"/>
        <end position="1201"/>
    </location>
</feature>
<dbReference type="SMART" id="SM00129">
    <property type="entry name" value="KISc"/>
    <property type="match status" value="1"/>
</dbReference>
<feature type="region of interest" description="Disordered" evidence="19">
    <location>
        <begin position="1049"/>
        <end position="1075"/>
    </location>
</feature>
<evidence type="ECO:0000256" key="19">
    <source>
        <dbReference type="SAM" id="MobiDB-lite"/>
    </source>
</evidence>
<dbReference type="InterPro" id="IPR019775">
    <property type="entry name" value="WD40_repeat_CS"/>
</dbReference>
<keyword evidence="13 17" id="KW-0505">Motor protein</keyword>
<feature type="repeat" description="WD" evidence="16">
    <location>
        <begin position="1248"/>
        <end position="1287"/>
    </location>
</feature>
<dbReference type="Pfam" id="PF00225">
    <property type="entry name" value="Kinesin"/>
    <property type="match status" value="1"/>
</dbReference>
<dbReference type="PROSITE" id="PS50067">
    <property type="entry name" value="KINESIN_MOTOR_2"/>
    <property type="match status" value="1"/>
</dbReference>
<dbReference type="GO" id="GO:0005524">
    <property type="term" value="F:ATP binding"/>
    <property type="evidence" value="ECO:0007669"/>
    <property type="project" value="UniProtKB-UniRule"/>
</dbReference>
<dbReference type="PANTHER" id="PTHR47969:SF31">
    <property type="entry name" value="KINESIN FAMILY MEMBER 21A"/>
    <property type="match status" value="1"/>
</dbReference>
<dbReference type="SMART" id="SM00320">
    <property type="entry name" value="WD40"/>
    <property type="match status" value="7"/>
</dbReference>
<organism evidence="21 22">
    <name type="scientific">Pogonophryne albipinna</name>
    <dbReference type="NCBI Taxonomy" id="1090488"/>
    <lineage>
        <taxon>Eukaryota</taxon>
        <taxon>Metazoa</taxon>
        <taxon>Chordata</taxon>
        <taxon>Craniata</taxon>
        <taxon>Vertebrata</taxon>
        <taxon>Euteleostomi</taxon>
        <taxon>Actinopterygii</taxon>
        <taxon>Neopterygii</taxon>
        <taxon>Teleostei</taxon>
        <taxon>Neoteleostei</taxon>
        <taxon>Acanthomorphata</taxon>
        <taxon>Eupercaria</taxon>
        <taxon>Perciformes</taxon>
        <taxon>Notothenioidei</taxon>
        <taxon>Pogonophryne</taxon>
    </lineage>
</organism>
<comment type="similarity">
    <text evidence="17">Belongs to the TRAFAC class myosin-kinesin ATPase superfamily. Kinesin family.</text>
</comment>
<keyword evidence="11 17" id="KW-0067">ATP-binding</keyword>
<dbReference type="InterPro" id="IPR001752">
    <property type="entry name" value="Kinesin_motor_dom"/>
</dbReference>
<evidence type="ECO:0000256" key="2">
    <source>
        <dbReference type="ARBA" id="ARBA00004279"/>
    </source>
</evidence>
<evidence type="ECO:0000259" key="20">
    <source>
        <dbReference type="PROSITE" id="PS50067"/>
    </source>
</evidence>
<gene>
    <name evidence="21" type="ORF">JOQ06_003628</name>
</gene>
<dbReference type="GO" id="GO:0007018">
    <property type="term" value="P:microtubule-based movement"/>
    <property type="evidence" value="ECO:0007669"/>
    <property type="project" value="InterPro"/>
</dbReference>
<keyword evidence="9" id="KW-0677">Repeat</keyword>
<feature type="coiled-coil region" evidence="18">
    <location>
        <begin position="884"/>
        <end position="946"/>
    </location>
</feature>
<dbReference type="SUPFAM" id="SSF46579">
    <property type="entry name" value="Prefoldin"/>
    <property type="match status" value="1"/>
</dbReference>
<dbReference type="PRINTS" id="PR00380">
    <property type="entry name" value="KINESINHEAVY"/>
</dbReference>
<keyword evidence="15" id="KW-0966">Cell projection</keyword>
<feature type="region of interest" description="Disordered" evidence="19">
    <location>
        <begin position="812"/>
        <end position="832"/>
    </location>
</feature>
<dbReference type="CDD" id="cd01372">
    <property type="entry name" value="KISc_KIF4"/>
    <property type="match status" value="1"/>
</dbReference>
<feature type="compositionally biased region" description="Acidic residues" evidence="19">
    <location>
        <begin position="573"/>
        <end position="611"/>
    </location>
</feature>
<dbReference type="Gene3D" id="3.40.850.10">
    <property type="entry name" value="Kinesin motor domain"/>
    <property type="match status" value="1"/>
</dbReference>
<dbReference type="Gene3D" id="2.130.10.10">
    <property type="entry name" value="YVTN repeat-like/Quinoprotein amine dehydrogenase"/>
    <property type="match status" value="2"/>
</dbReference>
<feature type="region of interest" description="Disordered" evidence="19">
    <location>
        <begin position="1125"/>
        <end position="1211"/>
    </location>
</feature>
<dbReference type="InterPro" id="IPR027640">
    <property type="entry name" value="Kinesin-like_fam"/>
</dbReference>
<dbReference type="GO" id="GO:0051231">
    <property type="term" value="P:spindle elongation"/>
    <property type="evidence" value="ECO:0007669"/>
    <property type="project" value="TreeGrafter"/>
</dbReference>
<feature type="repeat" description="WD" evidence="16">
    <location>
        <begin position="1523"/>
        <end position="1553"/>
    </location>
</feature>
<dbReference type="GO" id="GO:0005875">
    <property type="term" value="C:microtubule associated complex"/>
    <property type="evidence" value="ECO:0007669"/>
    <property type="project" value="TreeGrafter"/>
</dbReference>
<feature type="compositionally biased region" description="Basic and acidic residues" evidence="19">
    <location>
        <begin position="556"/>
        <end position="572"/>
    </location>
</feature>
<dbReference type="GO" id="GO:0005874">
    <property type="term" value="C:microtubule"/>
    <property type="evidence" value="ECO:0007669"/>
    <property type="project" value="UniProtKB-KW"/>
</dbReference>
<evidence type="ECO:0000256" key="5">
    <source>
        <dbReference type="ARBA" id="ARBA00022490"/>
    </source>
</evidence>
<feature type="repeat" description="WD" evidence="16">
    <location>
        <begin position="1440"/>
        <end position="1479"/>
    </location>
</feature>
<evidence type="ECO:0000256" key="15">
    <source>
        <dbReference type="ARBA" id="ARBA00023273"/>
    </source>
</evidence>
<keyword evidence="12 18" id="KW-0175">Coiled coil</keyword>
<evidence type="ECO:0000256" key="12">
    <source>
        <dbReference type="ARBA" id="ARBA00023054"/>
    </source>
</evidence>
<evidence type="ECO:0000256" key="7">
    <source>
        <dbReference type="ARBA" id="ARBA00022574"/>
    </source>
</evidence>
<dbReference type="Pfam" id="PF00400">
    <property type="entry name" value="WD40"/>
    <property type="match status" value="3"/>
</dbReference>
<sequence>MKRSLPSITGTRGRQSAVQRLFRASPYFPFADHPCSSAEGIRPQLAKEKIEGCHICTYVMPGEPQVFLGKDKAFTYDHVMDMDSHQESIYTNCTESLIEGCFEGYNATIFAYGQTGSGKTYTMGTGFDVNIGEDELGIIPRAVNHLFRGIEERRQTATEQGRPVPEFKINAQFLELYNEEVLDLFDSTRDIEAKKMRSTIKIHEDASGGIYTVGVTTRTVATAEEMMQCLKLGALSRTTASTQMNSSSSRSHAIFTIHLCQVRVCSPDNDDNETDNRLAGDSEINEFETLSAKFHFVDLAGSERLKRTGATGDRAKEGISINCGLLALGNVISALGDRSKRSTHVPYRDSKLTRLLQDSLGGNSQTVMIACISPSDRDFMETLNTLKYANRARNIKNKVMVNQDKASQQISTLRTEIARLQMELMEYRTGKRMVGEDGIEGVNDLVHENSMLQTENNNLRVRVKAMQETIDAQRARLTHILSDQANQVLARAGEGSEEIANMIENYIKEIEELRAKLLESEAVNENLRKSLARASTRSSLLRRCEENHQQAVEHTSVIKEEVPDNDHERGNNEAEEGSDHEEGEDPDGEEEDFEMAGEETSDESDSEDQEEKENVQTDLANITCEIAIKQKLIDELENSQRRLHTLKQQYEQKLTMLQNKIIDTQLERDKVLHNMGSVGSGTDEKAKKIKTEYEKKLSSMNKELQKLQSAQKEHARLLKNQTQYERQLRKLQVDVTEMKKTKVVLMRQMKEQQERNRATECKRNREIASLKKDHRRAEYQLKQMETHKRQQEMILRRKNEEVTALRRQVRPLSGKVSRKVTPEPLQESHRASPGRMLISGASQANGARSSPVRMGSIYLNRTARTKWQSLERRVTDIIMQRMTISNMESEMNRLLKQREELTRRRERVSRKREKIAVDGADADRSLASLNEELESLSANIDYINDSIAECQANIMQMEEAKEEGDTGDVVAVISSCNLSESRFLLDHFMTMAINKGLQAAQKDSQLKVMEGRLKQTEINSATQNQLLFHMLKEKAEINPELDALLGSALQENGDDSSSDESTQSPAAEGSTLASDLLKLCGESRPRGKARRRTTTQMELLYAGSGDCDSPTGDFPLLSLSERLEGSADMQGQALSQTPDCEQAVPPSAPSARPAGISGARSPTGTERRPVERSPLSRRKGQEKGATATHIPGPIHTHPPSTAEAKTKGSDHKALLEDSPVYEGHRGVINPVTAQKNSRGAKLQCVYVAEGHTKPVLCVDATDDLLFTGSKDRTCKVWNLVTGQEIMSLADHPSSVVSVRYTSSLVFTVSTAYIKVWDIRDSAKCIRTLTSSGQVGSGDICSSVRSLSIPPGESQINQITLNPSGTFLYAAAGNAVRMWDLRKFASTGKLTGHLGPVMCLTVDKLGNGQDVVLTGSKDHHIKMFEVAEGAQGSISSSQSFDPAHQDGVESLVVHGDVFYSGSRDFYIKKWDLASKRLLQQSVSAQADWVSALGMVPGSPVLLSGCRGGLLRLWHADSLAPLGEVRGHDSPINGLATNSSQLFTASDDRTVKIWEAKGSLEEGVH</sequence>
<feature type="coiled-coil region" evidence="18">
    <location>
        <begin position="449"/>
        <end position="530"/>
    </location>
</feature>
<reference evidence="21" key="1">
    <citation type="submission" date="2022-11" db="EMBL/GenBank/DDBJ databases">
        <title>Chromosome-level genome of Pogonophryne albipinna.</title>
        <authorList>
            <person name="Jo E."/>
        </authorList>
    </citation>
    <scope>NUCLEOTIDE SEQUENCE</scope>
    <source>
        <strain evidence="21">SGF0006</strain>
        <tissue evidence="21">Muscle</tissue>
    </source>
</reference>
<accession>A0AAD6AH93</accession>
<feature type="compositionally biased region" description="Low complexity" evidence="19">
    <location>
        <begin position="1149"/>
        <end position="1159"/>
    </location>
</feature>
<proteinExistence type="inferred from homology"/>
<evidence type="ECO:0000256" key="6">
    <source>
        <dbReference type="ARBA" id="ARBA00022553"/>
    </source>
</evidence>
<dbReference type="PROSITE" id="PS50082">
    <property type="entry name" value="WD_REPEATS_2"/>
    <property type="match status" value="3"/>
</dbReference>
<dbReference type="PROSITE" id="PS00678">
    <property type="entry name" value="WD_REPEATS_1"/>
    <property type="match status" value="1"/>
</dbReference>
<name>A0AAD6AH93_9TELE</name>
<dbReference type="InterPro" id="IPR015943">
    <property type="entry name" value="WD40/YVTN_repeat-like_dom_sf"/>
</dbReference>
<dbReference type="Pfam" id="PF23204">
    <property type="entry name" value="KIF21A_2nd"/>
    <property type="match status" value="1"/>
</dbReference>
<dbReference type="PROSITE" id="PS00411">
    <property type="entry name" value="KINESIN_MOTOR_1"/>
    <property type="match status" value="1"/>
</dbReference>
<dbReference type="FunFam" id="3.40.850.10:FF:000011">
    <property type="entry name" value="Kinesin family member 21A"/>
    <property type="match status" value="1"/>
</dbReference>
<dbReference type="GO" id="GO:0003777">
    <property type="term" value="F:microtubule motor activity"/>
    <property type="evidence" value="ECO:0007669"/>
    <property type="project" value="InterPro"/>
</dbReference>
<feature type="region of interest" description="Disordered" evidence="19">
    <location>
        <begin position="535"/>
        <end position="618"/>
    </location>
</feature>
<evidence type="ECO:0000256" key="3">
    <source>
        <dbReference type="ARBA" id="ARBA00004489"/>
    </source>
</evidence>
<dbReference type="Pfam" id="PF23203">
    <property type="entry name" value="KIF21A"/>
    <property type="match status" value="1"/>
</dbReference>
<feature type="coiled-coil region" evidence="18">
    <location>
        <begin position="619"/>
        <end position="808"/>
    </location>
</feature>
<comment type="subcellular location">
    <subcellularLocation>
        <location evidence="3">Cell projection</location>
        <location evidence="3">Axon</location>
    </subcellularLocation>
    <subcellularLocation>
        <location evidence="2">Cell projection</location>
        <location evidence="2">Dendrite</location>
    </subcellularLocation>
    <subcellularLocation>
        <location evidence="4">Cell projection</location>
        <location evidence="4">Growth cone</location>
    </subcellularLocation>
    <subcellularLocation>
        <location evidence="1">Cytoplasm</location>
        <location evidence="1">Cytoskeleton</location>
    </subcellularLocation>
</comment>
<keyword evidence="6" id="KW-0597">Phosphoprotein</keyword>
<evidence type="ECO:0000256" key="8">
    <source>
        <dbReference type="ARBA" id="ARBA00022701"/>
    </source>
</evidence>
<feature type="binding site" evidence="17">
    <location>
        <begin position="113"/>
        <end position="120"/>
    </location>
    <ligand>
        <name>ATP</name>
        <dbReference type="ChEBI" id="CHEBI:30616"/>
    </ligand>
</feature>
<keyword evidence="10 17" id="KW-0547">Nucleotide-binding</keyword>
<evidence type="ECO:0000256" key="1">
    <source>
        <dbReference type="ARBA" id="ARBA00004245"/>
    </source>
</evidence>
<keyword evidence="7 16" id="KW-0853">WD repeat</keyword>
<dbReference type="InterPro" id="IPR056532">
    <property type="entry name" value="KIF21A/B_hel_2"/>
</dbReference>
<dbReference type="InterPro" id="IPR056533">
    <property type="entry name" value="KIF21A/B_hel_1"/>
</dbReference>
<evidence type="ECO:0000256" key="9">
    <source>
        <dbReference type="ARBA" id="ARBA00022737"/>
    </source>
</evidence>
<dbReference type="InterPro" id="IPR036961">
    <property type="entry name" value="Kinesin_motor_dom_sf"/>
</dbReference>
<dbReference type="Proteomes" id="UP001219934">
    <property type="component" value="Unassembled WGS sequence"/>
</dbReference>
<evidence type="ECO:0000256" key="4">
    <source>
        <dbReference type="ARBA" id="ARBA00004624"/>
    </source>
</evidence>
<keyword evidence="8" id="KW-0493">Microtubule</keyword>
<dbReference type="GO" id="GO:0030426">
    <property type="term" value="C:growth cone"/>
    <property type="evidence" value="ECO:0007669"/>
    <property type="project" value="UniProtKB-SubCell"/>
</dbReference>
<evidence type="ECO:0000256" key="18">
    <source>
        <dbReference type="SAM" id="Coils"/>
    </source>
</evidence>
<comment type="caution">
    <text evidence="21">The sequence shown here is derived from an EMBL/GenBank/DDBJ whole genome shotgun (WGS) entry which is preliminary data.</text>
</comment>
<dbReference type="FunFam" id="2.130.10.10:FF:000164">
    <property type="entry name" value="Kinesin family member 21A"/>
    <property type="match status" value="1"/>
</dbReference>
<dbReference type="InterPro" id="IPR036322">
    <property type="entry name" value="WD40_repeat_dom_sf"/>
</dbReference>
<keyword evidence="14" id="KW-0206">Cytoskeleton</keyword>
<evidence type="ECO:0000256" key="13">
    <source>
        <dbReference type="ARBA" id="ARBA00023175"/>
    </source>
</evidence>
<dbReference type="PANTHER" id="PTHR47969">
    <property type="entry name" value="CHROMOSOME-ASSOCIATED KINESIN KIF4A-RELATED"/>
    <property type="match status" value="1"/>
</dbReference>
<dbReference type="SUPFAM" id="SSF52540">
    <property type="entry name" value="P-loop containing nucleoside triphosphate hydrolases"/>
    <property type="match status" value="1"/>
</dbReference>
<dbReference type="EMBL" id="JAPTMU010000022">
    <property type="protein sequence ID" value="KAJ4924676.1"/>
    <property type="molecule type" value="Genomic_DNA"/>
</dbReference>
<dbReference type="PROSITE" id="PS50294">
    <property type="entry name" value="WD_REPEATS_REGION"/>
    <property type="match status" value="2"/>
</dbReference>
<evidence type="ECO:0000256" key="14">
    <source>
        <dbReference type="ARBA" id="ARBA00023212"/>
    </source>
</evidence>
<dbReference type="InterPro" id="IPR001680">
    <property type="entry name" value="WD40_rpt"/>
</dbReference>
<dbReference type="GO" id="GO:0008017">
    <property type="term" value="F:microtubule binding"/>
    <property type="evidence" value="ECO:0007669"/>
    <property type="project" value="InterPro"/>
</dbReference>
<dbReference type="GO" id="GO:0007052">
    <property type="term" value="P:mitotic spindle organization"/>
    <property type="evidence" value="ECO:0007669"/>
    <property type="project" value="TreeGrafter"/>
</dbReference>
<dbReference type="SUPFAM" id="SSF50978">
    <property type="entry name" value="WD40 repeat-like"/>
    <property type="match status" value="1"/>
</dbReference>
<dbReference type="InterPro" id="IPR019821">
    <property type="entry name" value="Kinesin_motor_CS"/>
</dbReference>
<dbReference type="InterPro" id="IPR027417">
    <property type="entry name" value="P-loop_NTPase"/>
</dbReference>
<evidence type="ECO:0000256" key="10">
    <source>
        <dbReference type="ARBA" id="ARBA00022741"/>
    </source>
</evidence>
<keyword evidence="22" id="KW-1185">Reference proteome</keyword>
<dbReference type="GO" id="GO:0030425">
    <property type="term" value="C:dendrite"/>
    <property type="evidence" value="ECO:0007669"/>
    <property type="project" value="UniProtKB-SubCell"/>
</dbReference>
<evidence type="ECO:0000256" key="17">
    <source>
        <dbReference type="PROSITE-ProRule" id="PRU00283"/>
    </source>
</evidence>
<evidence type="ECO:0000313" key="22">
    <source>
        <dbReference type="Proteomes" id="UP001219934"/>
    </source>
</evidence>
<evidence type="ECO:0000256" key="11">
    <source>
        <dbReference type="ARBA" id="ARBA00022840"/>
    </source>
</evidence>
<feature type="domain" description="Kinesin motor" evidence="20">
    <location>
        <begin position="17"/>
        <end position="395"/>
    </location>
</feature>
<dbReference type="CDD" id="cd00200">
    <property type="entry name" value="WD40"/>
    <property type="match status" value="1"/>
</dbReference>
<keyword evidence="5" id="KW-0963">Cytoplasm</keyword>
<evidence type="ECO:0000313" key="21">
    <source>
        <dbReference type="EMBL" id="KAJ4924676.1"/>
    </source>
</evidence>
<evidence type="ECO:0000256" key="16">
    <source>
        <dbReference type="PROSITE-ProRule" id="PRU00221"/>
    </source>
</evidence>
<dbReference type="Pfam" id="PF25764">
    <property type="entry name" value="KIF21A_4th"/>
    <property type="match status" value="1"/>
</dbReference>